<sequence length="77" mass="8741">MIINRPEDKDVLPLLSSSSYHMTSVYLAYNYDVYMKDNKDVVCLLYGEIFSFCPMIEFFIGPQRSWSDISGGSDGGI</sequence>
<evidence type="ECO:0000313" key="2">
    <source>
        <dbReference type="Proteomes" id="UP000887458"/>
    </source>
</evidence>
<reference evidence="1 2" key="1">
    <citation type="journal article" date="2018" name="J. Allergy Clin. Immunol.">
        <title>High-quality assembly of Dermatophagoides pteronyssinus genome and transcriptome reveals a wide range of novel allergens.</title>
        <authorList>
            <person name="Liu X.Y."/>
            <person name="Yang K.Y."/>
            <person name="Wang M.Q."/>
            <person name="Kwok J.S."/>
            <person name="Zeng X."/>
            <person name="Yang Z."/>
            <person name="Xiao X.J."/>
            <person name="Lau C.P."/>
            <person name="Li Y."/>
            <person name="Huang Z.M."/>
            <person name="Ba J.G."/>
            <person name="Yim A.K."/>
            <person name="Ouyang C.Y."/>
            <person name="Ngai S.M."/>
            <person name="Chan T.F."/>
            <person name="Leung E.L."/>
            <person name="Liu L."/>
            <person name="Liu Z.G."/>
            <person name="Tsui S.K."/>
        </authorList>
    </citation>
    <scope>NUCLEOTIDE SEQUENCE [LARGE SCALE GENOMIC DNA]</scope>
    <source>
        <strain evidence="1">Derp</strain>
    </source>
</reference>
<organism evidence="1 2">
    <name type="scientific">Dermatophagoides pteronyssinus</name>
    <name type="common">European house dust mite</name>
    <dbReference type="NCBI Taxonomy" id="6956"/>
    <lineage>
        <taxon>Eukaryota</taxon>
        <taxon>Metazoa</taxon>
        <taxon>Ecdysozoa</taxon>
        <taxon>Arthropoda</taxon>
        <taxon>Chelicerata</taxon>
        <taxon>Arachnida</taxon>
        <taxon>Acari</taxon>
        <taxon>Acariformes</taxon>
        <taxon>Sarcoptiformes</taxon>
        <taxon>Astigmata</taxon>
        <taxon>Psoroptidia</taxon>
        <taxon>Analgoidea</taxon>
        <taxon>Pyroglyphidae</taxon>
        <taxon>Dermatophagoidinae</taxon>
        <taxon>Dermatophagoides</taxon>
    </lineage>
</organism>
<keyword evidence="2" id="KW-1185">Reference proteome</keyword>
<gene>
    <name evidence="1" type="ORF">DERP_011404</name>
</gene>
<name>A0ABQ8J595_DERPT</name>
<protein>
    <submittedName>
        <fullName evidence="1">Uncharacterized protein</fullName>
    </submittedName>
</protein>
<dbReference type="EMBL" id="NJHN03000074">
    <property type="protein sequence ID" value="KAH9417693.1"/>
    <property type="molecule type" value="Genomic_DNA"/>
</dbReference>
<accession>A0ABQ8J595</accession>
<evidence type="ECO:0000313" key="1">
    <source>
        <dbReference type="EMBL" id="KAH9417693.1"/>
    </source>
</evidence>
<comment type="caution">
    <text evidence="1">The sequence shown here is derived from an EMBL/GenBank/DDBJ whole genome shotgun (WGS) entry which is preliminary data.</text>
</comment>
<dbReference type="Proteomes" id="UP000887458">
    <property type="component" value="Unassembled WGS sequence"/>
</dbReference>
<reference evidence="1 2" key="2">
    <citation type="journal article" date="2022" name="Mol. Biol. Evol.">
        <title>Comparative Genomics Reveals Insights into the Divergent Evolution of Astigmatic Mites and Household Pest Adaptations.</title>
        <authorList>
            <person name="Xiong Q."/>
            <person name="Wan A.T."/>
            <person name="Liu X."/>
            <person name="Fung C.S."/>
            <person name="Xiao X."/>
            <person name="Malainual N."/>
            <person name="Hou J."/>
            <person name="Wang L."/>
            <person name="Wang M."/>
            <person name="Yang K.Y."/>
            <person name="Cui Y."/>
            <person name="Leung E.L."/>
            <person name="Nong W."/>
            <person name="Shin S.K."/>
            <person name="Au S.W."/>
            <person name="Jeong K.Y."/>
            <person name="Chew F.T."/>
            <person name="Hui J.H."/>
            <person name="Leung T.F."/>
            <person name="Tungtrongchitr A."/>
            <person name="Zhong N."/>
            <person name="Liu Z."/>
            <person name="Tsui S.K."/>
        </authorList>
    </citation>
    <scope>NUCLEOTIDE SEQUENCE [LARGE SCALE GENOMIC DNA]</scope>
    <source>
        <strain evidence="1">Derp</strain>
    </source>
</reference>
<proteinExistence type="predicted"/>